<dbReference type="EMBL" id="SMFX01000001">
    <property type="protein sequence ID" value="TCK18229.1"/>
    <property type="molecule type" value="Genomic_DNA"/>
</dbReference>
<comment type="caution">
    <text evidence="2">The sequence shown here is derived from an EMBL/GenBank/DDBJ whole genome shotgun (WGS) entry which is preliminary data.</text>
</comment>
<keyword evidence="1" id="KW-0732">Signal</keyword>
<keyword evidence="3" id="KW-1185">Reference proteome</keyword>
<sequence length="250" mass="26984">MQKNIVFSVLLASIASLPQANAGWSDYLDKLKGSVTAPGATTSAAGLTENEIVAGLKEALEEGTRFAVDSLGKDGGFLNNSQVRIPMPDSLKWVDKSLRTLGQEELADEFVASMNHAAEQAVPEAAAIFGDAIKSMSLEDAKSVLKGPDDAATRYFRQTTEAALTEKIRPVVVQSTEKAGVTSTYKKMMSKAGGLTSFMSRDVTDMDGYVTQKTLDGLFLMIAEEERKIRENPVARSSDLLKKVFGTYTQ</sequence>
<dbReference type="Proteomes" id="UP000295707">
    <property type="component" value="Unassembled WGS sequence"/>
</dbReference>
<dbReference type="OrthoDB" id="5292580at2"/>
<dbReference type="Pfam" id="PF13852">
    <property type="entry name" value="DUF4197"/>
    <property type="match status" value="1"/>
</dbReference>
<feature type="chain" id="PRO_5020978695" evidence="1">
    <location>
        <begin position="23"/>
        <end position="250"/>
    </location>
</feature>
<evidence type="ECO:0000313" key="3">
    <source>
        <dbReference type="Proteomes" id="UP000295707"/>
    </source>
</evidence>
<evidence type="ECO:0000313" key="2">
    <source>
        <dbReference type="EMBL" id="TCK18229.1"/>
    </source>
</evidence>
<protein>
    <submittedName>
        <fullName evidence="2">Uncharacterized protein DUF4197</fullName>
    </submittedName>
</protein>
<proteinExistence type="predicted"/>
<dbReference type="RefSeq" id="WP_132972050.1">
    <property type="nucleotide sequence ID" value="NZ_SMFX01000001.1"/>
</dbReference>
<organism evidence="2 3">
    <name type="scientific">Thiogranum longum</name>
    <dbReference type="NCBI Taxonomy" id="1537524"/>
    <lineage>
        <taxon>Bacteria</taxon>
        <taxon>Pseudomonadati</taxon>
        <taxon>Pseudomonadota</taxon>
        <taxon>Gammaproteobacteria</taxon>
        <taxon>Chromatiales</taxon>
        <taxon>Ectothiorhodospiraceae</taxon>
        <taxon>Thiogranum</taxon>
    </lineage>
</organism>
<dbReference type="InterPro" id="IPR025245">
    <property type="entry name" value="DUF4197"/>
</dbReference>
<feature type="signal peptide" evidence="1">
    <location>
        <begin position="1"/>
        <end position="22"/>
    </location>
</feature>
<accession>A0A4R1HG00</accession>
<dbReference type="AlphaFoldDB" id="A0A4R1HG00"/>
<name>A0A4R1HG00_9GAMM</name>
<reference evidence="2 3" key="1">
    <citation type="submission" date="2019-03" db="EMBL/GenBank/DDBJ databases">
        <title>Genomic Encyclopedia of Type Strains, Phase IV (KMG-IV): sequencing the most valuable type-strain genomes for metagenomic binning, comparative biology and taxonomic classification.</title>
        <authorList>
            <person name="Goeker M."/>
        </authorList>
    </citation>
    <scope>NUCLEOTIDE SEQUENCE [LARGE SCALE GENOMIC DNA]</scope>
    <source>
        <strain evidence="2 3">DSM 19610</strain>
    </source>
</reference>
<gene>
    <name evidence="2" type="ORF">DFR30_1504</name>
</gene>
<evidence type="ECO:0000256" key="1">
    <source>
        <dbReference type="SAM" id="SignalP"/>
    </source>
</evidence>